<keyword evidence="4" id="KW-1185">Reference proteome</keyword>
<dbReference type="EC" id="5.2.1.8" evidence="1"/>
<dbReference type="PANTHER" id="PTHR47598:SF1">
    <property type="entry name" value="PEPTIDYL-PROLYL CIS-TRANS ISOMERASE FKBP17-2, CHLOROPLASTIC"/>
    <property type="match status" value="1"/>
</dbReference>
<dbReference type="Gene3D" id="3.10.50.40">
    <property type="match status" value="1"/>
</dbReference>
<dbReference type="PROSITE" id="PS50059">
    <property type="entry name" value="FKBP_PPIASE"/>
    <property type="match status" value="1"/>
</dbReference>
<reference evidence="3 4" key="1">
    <citation type="journal article" date="2018" name="Mol. Biol. Evol.">
        <title>Analysis of the draft genome of the red seaweed Gracilariopsis chorda provides insights into genome size evolution in Rhodophyta.</title>
        <authorList>
            <person name="Lee J."/>
            <person name="Yang E.C."/>
            <person name="Graf L."/>
            <person name="Yang J.H."/>
            <person name="Qiu H."/>
            <person name="Zel Zion U."/>
            <person name="Chan C.X."/>
            <person name="Stephens T.G."/>
            <person name="Weber A.P.M."/>
            <person name="Boo G.H."/>
            <person name="Boo S.M."/>
            <person name="Kim K.M."/>
            <person name="Shin Y."/>
            <person name="Jung M."/>
            <person name="Lee S.J."/>
            <person name="Yim H.S."/>
            <person name="Lee J.H."/>
            <person name="Bhattacharya D."/>
            <person name="Yoon H.S."/>
        </authorList>
    </citation>
    <scope>NUCLEOTIDE SEQUENCE [LARGE SCALE GENOMIC DNA]</scope>
    <source>
        <strain evidence="3 4">SKKU-2015</strain>
        <tissue evidence="3">Whole body</tissue>
    </source>
</reference>
<evidence type="ECO:0000256" key="1">
    <source>
        <dbReference type="PROSITE-ProRule" id="PRU00277"/>
    </source>
</evidence>
<name>A0A2V3IFP5_9FLOR</name>
<proteinExistence type="predicted"/>
<dbReference type="Proteomes" id="UP000247409">
    <property type="component" value="Unassembled WGS sequence"/>
</dbReference>
<dbReference type="GO" id="GO:0003755">
    <property type="term" value="F:peptidyl-prolyl cis-trans isomerase activity"/>
    <property type="evidence" value="ECO:0007669"/>
    <property type="project" value="UniProtKB-KW"/>
</dbReference>
<protein>
    <recommendedName>
        <fullName evidence="1">peptidylprolyl isomerase</fullName>
        <ecNumber evidence="1">5.2.1.8</ecNumber>
    </recommendedName>
</protein>
<feature type="domain" description="PPIase FKBP-type" evidence="2">
    <location>
        <begin position="60"/>
        <end position="150"/>
    </location>
</feature>
<evidence type="ECO:0000313" key="3">
    <source>
        <dbReference type="EMBL" id="PXF40897.1"/>
    </source>
</evidence>
<evidence type="ECO:0000259" key="2">
    <source>
        <dbReference type="PROSITE" id="PS50059"/>
    </source>
</evidence>
<keyword evidence="1" id="KW-0697">Rotamase</keyword>
<organism evidence="3 4">
    <name type="scientific">Gracilariopsis chorda</name>
    <dbReference type="NCBI Taxonomy" id="448386"/>
    <lineage>
        <taxon>Eukaryota</taxon>
        <taxon>Rhodophyta</taxon>
        <taxon>Florideophyceae</taxon>
        <taxon>Rhodymeniophycidae</taxon>
        <taxon>Gracilariales</taxon>
        <taxon>Gracilariaceae</taxon>
        <taxon>Gracilariopsis</taxon>
    </lineage>
</organism>
<dbReference type="SUPFAM" id="SSF54534">
    <property type="entry name" value="FKBP-like"/>
    <property type="match status" value="1"/>
</dbReference>
<gene>
    <name evidence="3" type="ORF">BWQ96_09390</name>
</gene>
<evidence type="ECO:0000313" key="4">
    <source>
        <dbReference type="Proteomes" id="UP000247409"/>
    </source>
</evidence>
<dbReference type="GO" id="GO:0009507">
    <property type="term" value="C:chloroplast"/>
    <property type="evidence" value="ECO:0007669"/>
    <property type="project" value="TreeGrafter"/>
</dbReference>
<dbReference type="InterPro" id="IPR001179">
    <property type="entry name" value="PPIase_FKBP_dom"/>
</dbReference>
<dbReference type="PROSITE" id="PS51318">
    <property type="entry name" value="TAT"/>
    <property type="match status" value="1"/>
</dbReference>
<keyword evidence="1" id="KW-0413">Isomerase</keyword>
<dbReference type="PANTHER" id="PTHR47598">
    <property type="entry name" value="PEPTIDYL-PROLYL CIS-TRANS ISOMERASE FKBP17-2, CHLOROPLASTIC"/>
    <property type="match status" value="1"/>
</dbReference>
<dbReference type="AlphaFoldDB" id="A0A2V3IFP5"/>
<dbReference type="InterPro" id="IPR006311">
    <property type="entry name" value="TAT_signal"/>
</dbReference>
<dbReference type="InterPro" id="IPR046357">
    <property type="entry name" value="PPIase_dom_sf"/>
</dbReference>
<accession>A0A2V3IFP5</accession>
<comment type="catalytic activity">
    <reaction evidence="1">
        <text>[protein]-peptidylproline (omega=180) = [protein]-peptidylproline (omega=0)</text>
        <dbReference type="Rhea" id="RHEA:16237"/>
        <dbReference type="Rhea" id="RHEA-COMP:10747"/>
        <dbReference type="Rhea" id="RHEA-COMP:10748"/>
        <dbReference type="ChEBI" id="CHEBI:83833"/>
        <dbReference type="ChEBI" id="CHEBI:83834"/>
        <dbReference type="EC" id="5.2.1.8"/>
    </reaction>
</comment>
<dbReference type="STRING" id="448386.A0A2V3IFP5"/>
<dbReference type="Pfam" id="PF00254">
    <property type="entry name" value="FKBP_C"/>
    <property type="match status" value="1"/>
</dbReference>
<sequence>MSAAVSRRRFGQLAAGASLVALSAIEPAVAKGSKPVFTKEESGISYYDIKTGSGASPIEGDFVIVDYLAFLSTGKIFDNRKGFVFQMGRRQIIPGLEEAISTMKPGGERRVVVPPKLAYGDKGVCLEKEGDCLVPPGETLGYSVTLQRVAVPPT</sequence>
<dbReference type="EMBL" id="NBIV01000252">
    <property type="protein sequence ID" value="PXF40897.1"/>
    <property type="molecule type" value="Genomic_DNA"/>
</dbReference>
<comment type="caution">
    <text evidence="3">The sequence shown here is derived from an EMBL/GenBank/DDBJ whole genome shotgun (WGS) entry which is preliminary data.</text>
</comment>
<dbReference type="InterPro" id="IPR053111">
    <property type="entry name" value="Chloro_FKBP-type_PPIase"/>
</dbReference>
<dbReference type="OrthoDB" id="3654at2759"/>